<dbReference type="PANTHER" id="PTHR38097">
    <property type="match status" value="1"/>
</dbReference>
<comment type="subcellular location">
    <subcellularLocation>
        <location evidence="1">Cytoplasm</location>
        <location evidence="1">Nucleoid</location>
    </subcellularLocation>
</comment>
<comment type="similarity">
    <text evidence="2">Belongs to the histone-like protein H-NS family.</text>
</comment>
<keyword evidence="7" id="KW-1185">Reference proteome</keyword>
<evidence type="ECO:0000256" key="2">
    <source>
        <dbReference type="ARBA" id="ARBA00010610"/>
    </source>
</evidence>
<dbReference type="SMART" id="SM00528">
    <property type="entry name" value="HNS"/>
    <property type="match status" value="1"/>
</dbReference>
<comment type="caution">
    <text evidence="6">The sequence shown here is derived from an EMBL/GenBank/DDBJ whole genome shotgun (WGS) entry which is preliminary data.</text>
</comment>
<keyword evidence="4" id="KW-0238">DNA-binding</keyword>
<evidence type="ECO:0000313" key="7">
    <source>
        <dbReference type="Proteomes" id="UP001195941"/>
    </source>
</evidence>
<keyword evidence="3" id="KW-0963">Cytoplasm</keyword>
<proteinExistence type="inferred from homology"/>
<dbReference type="Pfam" id="PF00816">
    <property type="entry name" value="Histone_HNS"/>
    <property type="match status" value="1"/>
</dbReference>
<dbReference type="PANTHER" id="PTHR38097:SF2">
    <property type="entry name" value="DNA-BINDING PROTEIN STPA"/>
    <property type="match status" value="1"/>
</dbReference>
<evidence type="ECO:0000256" key="4">
    <source>
        <dbReference type="ARBA" id="ARBA00023125"/>
    </source>
</evidence>
<protein>
    <submittedName>
        <fullName evidence="6">H-NS histone family protein</fullName>
    </submittedName>
</protein>
<reference evidence="6 7" key="1">
    <citation type="journal article" date="2021" name="Arch. Microbiol.">
        <title>Thalassobius aquimarinus sp. nov., isolated from the Sea of Japan seashore.</title>
        <authorList>
            <person name="Kurilenko V.V."/>
            <person name="Romanenko L.A."/>
            <person name="Chernysheva N.Y."/>
            <person name="Velansky P.V."/>
            <person name="Tekutyeva L.A."/>
            <person name="Isaeva M.P."/>
            <person name="Mikhailov V.V."/>
        </authorList>
    </citation>
    <scope>NUCLEOTIDE SEQUENCE [LARGE SCALE GENOMIC DNA]</scope>
    <source>
        <strain evidence="6 7">KMM 8518</strain>
    </source>
</reference>
<gene>
    <name evidence="6" type="ORF">IT775_08425</name>
</gene>
<evidence type="ECO:0000313" key="6">
    <source>
        <dbReference type="EMBL" id="MBR9651144.1"/>
    </source>
</evidence>
<dbReference type="Gene3D" id="4.10.430.10">
    <property type="entry name" value="Histone-like protein H-NS, C-terminal domain"/>
    <property type="match status" value="1"/>
</dbReference>
<evidence type="ECO:0000256" key="1">
    <source>
        <dbReference type="ARBA" id="ARBA00004453"/>
    </source>
</evidence>
<evidence type="ECO:0000259" key="5">
    <source>
        <dbReference type="SMART" id="SM00528"/>
    </source>
</evidence>
<dbReference type="Proteomes" id="UP001195941">
    <property type="component" value="Unassembled WGS sequence"/>
</dbReference>
<dbReference type="EMBL" id="JADMKU010000005">
    <property type="protein sequence ID" value="MBR9651144.1"/>
    <property type="molecule type" value="Genomic_DNA"/>
</dbReference>
<evidence type="ECO:0000256" key="3">
    <source>
        <dbReference type="ARBA" id="ARBA00022490"/>
    </source>
</evidence>
<dbReference type="InterPro" id="IPR037150">
    <property type="entry name" value="H-NS_C_dom_sf"/>
</dbReference>
<organism evidence="6 7">
    <name type="scientific">Thalassovita aquimarina</name>
    <dbReference type="NCBI Taxonomy" id="2785917"/>
    <lineage>
        <taxon>Bacteria</taxon>
        <taxon>Pseudomonadati</taxon>
        <taxon>Pseudomonadota</taxon>
        <taxon>Alphaproteobacteria</taxon>
        <taxon>Rhodobacterales</taxon>
        <taxon>Roseobacteraceae</taxon>
        <taxon>Thalassovita</taxon>
    </lineage>
</organism>
<dbReference type="SUPFAM" id="SSF81273">
    <property type="entry name" value="H-NS histone-like proteins"/>
    <property type="match status" value="1"/>
</dbReference>
<accession>A0ABS5HQ96</accession>
<name>A0ABS5HQ96_9RHOB</name>
<sequence>MSVDELSAYSISELKTLEKKVAKAIATYYERKKKAALAELEAKAKELGFSLAELTAAKGKGVRPASVAKYRNPDDPDQTWTGKGRRPAWFVTAIEAGKKPEDLEI</sequence>
<feature type="domain" description="DNA-binding protein H-NS-like C-terminal" evidence="5">
    <location>
        <begin position="60"/>
        <end position="105"/>
    </location>
</feature>
<dbReference type="InterPro" id="IPR027444">
    <property type="entry name" value="H-NS_C_dom"/>
</dbReference>